<dbReference type="HOGENOM" id="CLU_044812_0_0_5"/>
<dbReference type="STRING" id="391626.OAN307_c18910"/>
<accession>M9R705</accession>
<evidence type="ECO:0000259" key="1">
    <source>
        <dbReference type="PROSITE" id="PS50878"/>
    </source>
</evidence>
<keyword evidence="3" id="KW-1185">Reference proteome</keyword>
<organism evidence="2 3">
    <name type="scientific">Octadecabacter antarcticus 307</name>
    <dbReference type="NCBI Taxonomy" id="391626"/>
    <lineage>
        <taxon>Bacteria</taxon>
        <taxon>Pseudomonadati</taxon>
        <taxon>Pseudomonadota</taxon>
        <taxon>Alphaproteobacteria</taxon>
        <taxon>Rhodobacterales</taxon>
        <taxon>Roseobacteraceae</taxon>
        <taxon>Octadecabacter</taxon>
    </lineage>
</organism>
<dbReference type="OrthoDB" id="9793236at2"/>
<dbReference type="GO" id="GO:0003964">
    <property type="term" value="F:RNA-directed DNA polymerase activity"/>
    <property type="evidence" value="ECO:0007669"/>
    <property type="project" value="UniProtKB-KW"/>
</dbReference>
<dbReference type="InterPro" id="IPR000477">
    <property type="entry name" value="RT_dom"/>
</dbReference>
<dbReference type="AlphaFoldDB" id="M9R705"/>
<dbReference type="Proteomes" id="UP000005307">
    <property type="component" value="Chromosome"/>
</dbReference>
<dbReference type="Pfam" id="PF00078">
    <property type="entry name" value="RVT_1"/>
    <property type="match status" value="1"/>
</dbReference>
<evidence type="ECO:0000313" key="3">
    <source>
        <dbReference type="Proteomes" id="UP000005307"/>
    </source>
</evidence>
<keyword evidence="2" id="KW-0808">Transferase</keyword>
<feature type="domain" description="Reverse transcriptase" evidence="1">
    <location>
        <begin position="1"/>
        <end position="259"/>
    </location>
</feature>
<name>M9R705_9RHOB</name>
<dbReference type="InterPro" id="IPR043502">
    <property type="entry name" value="DNA/RNA_pol_sf"/>
</dbReference>
<keyword evidence="2" id="KW-0548">Nucleotidyltransferase</keyword>
<gene>
    <name evidence="2" type="ORF">OAN307_c18910</name>
</gene>
<dbReference type="SUPFAM" id="SSF56672">
    <property type="entry name" value="DNA/RNA polymerases"/>
    <property type="match status" value="1"/>
</dbReference>
<dbReference type="eggNOG" id="COG3344">
    <property type="taxonomic scope" value="Bacteria"/>
</dbReference>
<proteinExistence type="predicted"/>
<dbReference type="NCBIfam" id="NF041747">
    <property type="entry name" value="Drt3a"/>
    <property type="match status" value="1"/>
</dbReference>
<dbReference type="CDD" id="cd01646">
    <property type="entry name" value="RT_Bac_retron_I"/>
    <property type="match status" value="1"/>
</dbReference>
<dbReference type="PROSITE" id="PS50878">
    <property type="entry name" value="RT_POL"/>
    <property type="match status" value="1"/>
</dbReference>
<evidence type="ECO:0000313" key="2">
    <source>
        <dbReference type="EMBL" id="AGI67543.1"/>
    </source>
</evidence>
<keyword evidence="2" id="KW-0695">RNA-directed DNA polymerase</keyword>
<sequence length="429" mass="47806">MQLSPFSEKYLKSCIRAGDSKKFGVDLSLDCDVLLTQTREQVDGGTITFQHLEVPIPKGRKLFLVNNFHGALALRATAKSLNLQYGVSAGSRNAVVNGVLEALFDSSPFHVLRCDIKSFFENVDAKIILTEILSSTKTHTHVKTVLRTLETSGLLGGALSGVPRGLGLSTTFAELALRKLDREAKEIEGVYRYFRFADDILLFSTQKVEPALAKIKDIISPSFELNSKTGKTDLASLPDSDENPCTTTASKFSYLGYSFECENGIRARKSRQILVKISSEKIKVRKTRVILSLKAFNKDKNAALLLNRVKFLTSNYEIRKTGHTHGPKRAKVKTGIYFNYQKCGLYQHGKQGPEKVSAAPTELKELDGFLASLLWGSNSQFRTKIQASFTQKQLAELKALSFYKGFTDKMTVRFNRGTISEIRKAWLHA</sequence>
<reference evidence="2 3" key="1">
    <citation type="journal article" date="2013" name="PLoS ONE">
        <title>Poles Apart: Arctic and Antarctic Octadecabacter strains Share High Genome Plasticity and a New Type of Xanthorhodopsin.</title>
        <authorList>
            <person name="Vollmers J."/>
            <person name="Voget S."/>
            <person name="Dietrich S."/>
            <person name="Gollnow K."/>
            <person name="Smits M."/>
            <person name="Meyer K."/>
            <person name="Brinkhoff T."/>
            <person name="Simon M."/>
            <person name="Daniel R."/>
        </authorList>
    </citation>
    <scope>NUCLEOTIDE SEQUENCE [LARGE SCALE GENOMIC DNA]</scope>
    <source>
        <strain evidence="2 3">307</strain>
    </source>
</reference>
<dbReference type="RefSeq" id="WP_015499569.1">
    <property type="nucleotide sequence ID" value="NC_020911.1"/>
</dbReference>
<dbReference type="EMBL" id="CP003740">
    <property type="protein sequence ID" value="AGI67543.1"/>
    <property type="molecule type" value="Genomic_DNA"/>
</dbReference>
<protein>
    <submittedName>
        <fullName evidence="2">Putative reverse transcriptase</fullName>
    </submittedName>
</protein>
<dbReference type="KEGG" id="oat:OAN307_c18910"/>